<keyword evidence="1" id="KW-1133">Transmembrane helix</keyword>
<proteinExistence type="predicted"/>
<dbReference type="AlphaFoldDB" id="A0A816VBG6"/>
<evidence type="ECO:0000313" key="3">
    <source>
        <dbReference type="Proteomes" id="UP000663824"/>
    </source>
</evidence>
<dbReference type="EMBL" id="CAJNRE010013826">
    <property type="protein sequence ID" value="CAF2122208.1"/>
    <property type="molecule type" value="Genomic_DNA"/>
</dbReference>
<protein>
    <submittedName>
        <fullName evidence="2">Uncharacterized protein</fullName>
    </submittedName>
</protein>
<name>A0A816VBG6_9BILA</name>
<organism evidence="2 3">
    <name type="scientific">Rotaria magnacalcarata</name>
    <dbReference type="NCBI Taxonomy" id="392030"/>
    <lineage>
        <taxon>Eukaryota</taxon>
        <taxon>Metazoa</taxon>
        <taxon>Spiralia</taxon>
        <taxon>Gnathifera</taxon>
        <taxon>Rotifera</taxon>
        <taxon>Eurotatoria</taxon>
        <taxon>Bdelloidea</taxon>
        <taxon>Philodinida</taxon>
        <taxon>Philodinidae</taxon>
        <taxon>Rotaria</taxon>
    </lineage>
</organism>
<gene>
    <name evidence="2" type="ORF">MBJ925_LOCUS26144</name>
</gene>
<evidence type="ECO:0000256" key="1">
    <source>
        <dbReference type="SAM" id="Phobius"/>
    </source>
</evidence>
<keyword evidence="1" id="KW-0472">Membrane</keyword>
<accession>A0A816VBG6</accession>
<dbReference type="Proteomes" id="UP000663824">
    <property type="component" value="Unassembled WGS sequence"/>
</dbReference>
<evidence type="ECO:0000313" key="2">
    <source>
        <dbReference type="EMBL" id="CAF2122208.1"/>
    </source>
</evidence>
<keyword evidence="1" id="KW-0812">Transmembrane</keyword>
<sequence length="625" mass="71296">MINAVTYSERHDYDAYGIRMTSTNFFAVLTQNDTLPYAISMVPFGPNYICQHNYSDSNYFIISIAVGRRQNFSQLSFVYLSTSATDGQYQKLGLFTFSRENRMISVNKLCNPMLSFNEDENEVKVWKRKPSELSTLQVDLFEKYTYGFLSNNIFAFMILKKTLPAVYLVRLNPPNTMTLVDNYTLYSDTHKFTNLTLINTLDHPVRSTSWLDDAGLLLSDTTTLPWTKSRTQAINVSSNDIITPPTFIRLTRTYDYQLVVLTTDGVVVLIPSTDAGYHRTTDDISNPLKLPIVCPLGTYESVSGSTPCKIWPSMTKSSSISKEYLVVLKVRLLILTLDCIACSSDSFVLWLLSAIFLFGTAFRINYPIETSTDTYFACDTSLRNTQFSSALQLSATIKSNKETPIFDMFDTQEFIMIVNFLQTGYTRNDVTAQDHTTLVVCLSVLLVLSSAINNSSCLVQNLDYCHLYSTSNQTLDQTTAINFDLTKVINQTELLYYSGSTNYSGIWILTSIHESLNDYLVYLQRGAFLRYLYTKHAIMITFSETKFDVINKQEPTARRDDIIFHNILFTTTVIGIFALAFLVVKLRLVSTVKWMIKHENFALPFSNLRKDRPTRRDSRFLNLFS</sequence>
<feature type="transmembrane region" description="Helical" evidence="1">
    <location>
        <begin position="562"/>
        <end position="584"/>
    </location>
</feature>
<reference evidence="2" key="1">
    <citation type="submission" date="2021-02" db="EMBL/GenBank/DDBJ databases">
        <authorList>
            <person name="Nowell W R."/>
        </authorList>
    </citation>
    <scope>NUCLEOTIDE SEQUENCE</scope>
</reference>
<comment type="caution">
    <text evidence="2">The sequence shown here is derived from an EMBL/GenBank/DDBJ whole genome shotgun (WGS) entry which is preliminary data.</text>
</comment>